<evidence type="ECO:0000256" key="2">
    <source>
        <dbReference type="ARBA" id="ARBA00022692"/>
    </source>
</evidence>
<protein>
    <submittedName>
        <fullName evidence="7">MFS transporter</fullName>
    </submittedName>
</protein>
<evidence type="ECO:0000259" key="6">
    <source>
        <dbReference type="PROSITE" id="PS50850"/>
    </source>
</evidence>
<evidence type="ECO:0000256" key="5">
    <source>
        <dbReference type="SAM" id="Phobius"/>
    </source>
</evidence>
<evidence type="ECO:0000313" key="7">
    <source>
        <dbReference type="EMBL" id="TQR88401.1"/>
    </source>
</evidence>
<reference evidence="7 8" key="1">
    <citation type="submission" date="2018-10" db="EMBL/GenBank/DDBJ databases">
        <title>Draft genome of Mycobacterium hodleri strain B.</title>
        <authorList>
            <person name="Amande T.J."/>
            <person name="Mcgenity T.J."/>
        </authorList>
    </citation>
    <scope>NUCLEOTIDE SEQUENCE [LARGE SCALE GENOMIC DNA]</scope>
    <source>
        <strain evidence="7 8">B</strain>
    </source>
</reference>
<dbReference type="SUPFAM" id="SSF103473">
    <property type="entry name" value="MFS general substrate transporter"/>
    <property type="match status" value="1"/>
</dbReference>
<evidence type="ECO:0000313" key="8">
    <source>
        <dbReference type="Proteomes" id="UP000315759"/>
    </source>
</evidence>
<dbReference type="AlphaFoldDB" id="A0A544W839"/>
<evidence type="ECO:0000256" key="3">
    <source>
        <dbReference type="ARBA" id="ARBA00022989"/>
    </source>
</evidence>
<dbReference type="Gene3D" id="1.20.1250.20">
    <property type="entry name" value="MFS general substrate transporter like domains"/>
    <property type="match status" value="1"/>
</dbReference>
<feature type="transmembrane region" description="Helical" evidence="5">
    <location>
        <begin position="139"/>
        <end position="164"/>
    </location>
</feature>
<feature type="transmembrane region" description="Helical" evidence="5">
    <location>
        <begin position="298"/>
        <end position="318"/>
    </location>
</feature>
<feature type="transmembrane region" description="Helical" evidence="5">
    <location>
        <begin position="52"/>
        <end position="71"/>
    </location>
</feature>
<feature type="transmembrane region" description="Helical" evidence="5">
    <location>
        <begin position="201"/>
        <end position="221"/>
    </location>
</feature>
<feature type="transmembrane region" description="Helical" evidence="5">
    <location>
        <begin position="330"/>
        <end position="351"/>
    </location>
</feature>
<dbReference type="EMBL" id="VIFX01000002">
    <property type="protein sequence ID" value="TQR88401.1"/>
    <property type="molecule type" value="Genomic_DNA"/>
</dbReference>
<feature type="transmembrane region" description="Helical" evidence="5">
    <location>
        <begin position="12"/>
        <end position="32"/>
    </location>
</feature>
<feature type="transmembrane region" description="Helical" evidence="5">
    <location>
        <begin position="267"/>
        <end position="286"/>
    </location>
</feature>
<dbReference type="PANTHER" id="PTHR42718:SF49">
    <property type="entry name" value="EXPORT PROTEIN"/>
    <property type="match status" value="1"/>
</dbReference>
<dbReference type="Proteomes" id="UP000315759">
    <property type="component" value="Unassembled WGS sequence"/>
</dbReference>
<accession>A0A544W839</accession>
<feature type="transmembrane region" description="Helical" evidence="5">
    <location>
        <begin position="80"/>
        <end position="99"/>
    </location>
</feature>
<organism evidence="7 8">
    <name type="scientific">Mycolicibacterium hodleri</name>
    <dbReference type="NCBI Taxonomy" id="49897"/>
    <lineage>
        <taxon>Bacteria</taxon>
        <taxon>Bacillati</taxon>
        <taxon>Actinomycetota</taxon>
        <taxon>Actinomycetes</taxon>
        <taxon>Mycobacteriales</taxon>
        <taxon>Mycobacteriaceae</taxon>
        <taxon>Mycolicibacterium</taxon>
    </lineage>
</organism>
<comment type="subcellular location">
    <subcellularLocation>
        <location evidence="1">Cell membrane</location>
        <topology evidence="1">Multi-pass membrane protein</topology>
    </subcellularLocation>
</comment>
<feature type="transmembrane region" description="Helical" evidence="5">
    <location>
        <begin position="424"/>
        <end position="447"/>
    </location>
</feature>
<feature type="transmembrane region" description="Helical" evidence="5">
    <location>
        <begin position="105"/>
        <end position="127"/>
    </location>
</feature>
<name>A0A544W839_9MYCO</name>
<feature type="transmembrane region" description="Helical" evidence="5">
    <location>
        <begin position="357"/>
        <end position="377"/>
    </location>
</feature>
<dbReference type="Pfam" id="PF07690">
    <property type="entry name" value="MFS_1"/>
    <property type="match status" value="1"/>
</dbReference>
<dbReference type="RefSeq" id="WP_142550522.1">
    <property type="nucleotide sequence ID" value="NZ_VIFX01000002.1"/>
</dbReference>
<keyword evidence="3 5" id="KW-1133">Transmembrane helix</keyword>
<dbReference type="GO" id="GO:0005886">
    <property type="term" value="C:plasma membrane"/>
    <property type="evidence" value="ECO:0007669"/>
    <property type="project" value="UniProtKB-SubCell"/>
</dbReference>
<dbReference type="InterPro" id="IPR011701">
    <property type="entry name" value="MFS"/>
</dbReference>
<dbReference type="PROSITE" id="PS50850">
    <property type="entry name" value="MFS"/>
    <property type="match status" value="1"/>
</dbReference>
<feature type="domain" description="Major facilitator superfamily (MFS) profile" evidence="6">
    <location>
        <begin position="14"/>
        <end position="452"/>
    </location>
</feature>
<feature type="transmembrane region" description="Helical" evidence="5">
    <location>
        <begin position="170"/>
        <end position="189"/>
    </location>
</feature>
<feature type="transmembrane region" description="Helical" evidence="5">
    <location>
        <begin position="398"/>
        <end position="418"/>
    </location>
</feature>
<sequence>MSLKIKPVRADVTSLVPIAAGTALVLVTYVTPMATLTATVAGLGAGVAAGPWLLNSMSVGLAAGLLAAGVVGDNVGRRRVYLAGLVAMAIGAVACGVAWEAVGFVAGRVLEGVGGAAVLACGLAILANDFTEPRRRTHATAVWGTSVGLGITVGAVLSAAVGAAHWRGPYLAVAAVALVLLWPSLTRIGESRAAGRRRLDGGGLGLFASAMILLVCALTLGRNGIHLTSVVLGAAGLLALIGFGVVETRVRDPLVEPKLLRNNRFRAATIGSFVLGAGVIAMVSFVPTLAQTGLRAGIWPASLLVVVWSGTSVVTAFLSRLVRHPMTGPVPIAVALVVVAGGQALGFGVTAESSPWRLVPSLFVAGVATGLLNALLGREAVASVHADRAAMGSGANNTARYFGAAVGITSFVVVATHVGDDLAAGWNVAIAVSSAISLVGAGAVALAGRAPRHPRR</sequence>
<dbReference type="GO" id="GO:0022857">
    <property type="term" value="F:transmembrane transporter activity"/>
    <property type="evidence" value="ECO:0007669"/>
    <property type="project" value="InterPro"/>
</dbReference>
<dbReference type="PANTHER" id="PTHR42718">
    <property type="entry name" value="MAJOR FACILITATOR SUPERFAMILY MULTIDRUG TRANSPORTER MFSC"/>
    <property type="match status" value="1"/>
</dbReference>
<comment type="caution">
    <text evidence="7">The sequence shown here is derived from an EMBL/GenBank/DDBJ whole genome shotgun (WGS) entry which is preliminary data.</text>
</comment>
<feature type="transmembrane region" description="Helical" evidence="5">
    <location>
        <begin position="227"/>
        <end position="246"/>
    </location>
</feature>
<dbReference type="InterPro" id="IPR020846">
    <property type="entry name" value="MFS_dom"/>
</dbReference>
<keyword evidence="2 5" id="KW-0812">Transmembrane</keyword>
<keyword evidence="8" id="KW-1185">Reference proteome</keyword>
<dbReference type="InterPro" id="IPR036259">
    <property type="entry name" value="MFS_trans_sf"/>
</dbReference>
<evidence type="ECO:0000256" key="1">
    <source>
        <dbReference type="ARBA" id="ARBA00004651"/>
    </source>
</evidence>
<evidence type="ECO:0000256" key="4">
    <source>
        <dbReference type="ARBA" id="ARBA00023136"/>
    </source>
</evidence>
<gene>
    <name evidence="7" type="ORF">D8S82_02570</name>
</gene>
<keyword evidence="4 5" id="KW-0472">Membrane</keyword>
<proteinExistence type="predicted"/>